<name>A0A8K0S6Y8_9HYPO</name>
<dbReference type="PANTHER" id="PTHR24148:SF73">
    <property type="entry name" value="HET DOMAIN PROTEIN (AFU_ORTHOLOGUE AFUA_8G01020)"/>
    <property type="match status" value="1"/>
</dbReference>
<protein>
    <submittedName>
        <fullName evidence="2">Heterokaryon incompatibility protein-domain-containing protein</fullName>
    </submittedName>
</protein>
<dbReference type="InterPro" id="IPR010730">
    <property type="entry name" value="HET"/>
</dbReference>
<evidence type="ECO:0000259" key="1">
    <source>
        <dbReference type="Pfam" id="PF06985"/>
    </source>
</evidence>
<evidence type="ECO:0000313" key="3">
    <source>
        <dbReference type="Proteomes" id="UP000813427"/>
    </source>
</evidence>
<gene>
    <name evidence="2" type="ORF">BKA59DRAFT_394516</name>
</gene>
<dbReference type="OrthoDB" id="5571888at2759"/>
<dbReference type="EMBL" id="JAGPXF010000003">
    <property type="protein sequence ID" value="KAH7252746.1"/>
    <property type="molecule type" value="Genomic_DNA"/>
</dbReference>
<dbReference type="InterPro" id="IPR052895">
    <property type="entry name" value="HetReg/Transcr_Mod"/>
</dbReference>
<dbReference type="PANTHER" id="PTHR24148">
    <property type="entry name" value="ANKYRIN REPEAT DOMAIN-CONTAINING PROTEIN 39 HOMOLOG-RELATED"/>
    <property type="match status" value="1"/>
</dbReference>
<evidence type="ECO:0000313" key="2">
    <source>
        <dbReference type="EMBL" id="KAH7252746.1"/>
    </source>
</evidence>
<dbReference type="Pfam" id="PF06985">
    <property type="entry name" value="HET"/>
    <property type="match status" value="1"/>
</dbReference>
<feature type="non-terminal residue" evidence="2">
    <location>
        <position position="227"/>
    </location>
</feature>
<sequence>MNCRSSEQCSCNSRSSPQSSVLYTNSAVSGSQIRLLKILSTHPDVSCELNITELDGQAEFNALSYVWGDPSVTETIYVNGNKVQVTTNLASALRHTPHHLDESKNTAGKRIWVDAICINQDDGAEKTHQVSTMGRIYSQSGIVLCWLGLPTDSIVAAIDAVETVAGKRFIHDTHMKNYKNHYELTTCIQELQGCLEKTKMYPWLQEVKEVVGESHMSPAQPLFDLSY</sequence>
<dbReference type="AlphaFoldDB" id="A0A8K0S6Y8"/>
<organism evidence="2 3">
    <name type="scientific">Fusarium tricinctum</name>
    <dbReference type="NCBI Taxonomy" id="61284"/>
    <lineage>
        <taxon>Eukaryota</taxon>
        <taxon>Fungi</taxon>
        <taxon>Dikarya</taxon>
        <taxon>Ascomycota</taxon>
        <taxon>Pezizomycotina</taxon>
        <taxon>Sordariomycetes</taxon>
        <taxon>Hypocreomycetidae</taxon>
        <taxon>Hypocreales</taxon>
        <taxon>Nectriaceae</taxon>
        <taxon>Fusarium</taxon>
        <taxon>Fusarium tricinctum species complex</taxon>
    </lineage>
</organism>
<comment type="caution">
    <text evidence="2">The sequence shown here is derived from an EMBL/GenBank/DDBJ whole genome shotgun (WGS) entry which is preliminary data.</text>
</comment>
<keyword evidence="3" id="KW-1185">Reference proteome</keyword>
<accession>A0A8K0S6Y8</accession>
<proteinExistence type="predicted"/>
<dbReference type="Proteomes" id="UP000813427">
    <property type="component" value="Unassembled WGS sequence"/>
</dbReference>
<feature type="domain" description="Heterokaryon incompatibility" evidence="1">
    <location>
        <begin position="60"/>
        <end position="179"/>
    </location>
</feature>
<reference evidence="2" key="1">
    <citation type="journal article" date="2021" name="Nat. Commun.">
        <title>Genetic determinants of endophytism in the Arabidopsis root mycobiome.</title>
        <authorList>
            <person name="Mesny F."/>
            <person name="Miyauchi S."/>
            <person name="Thiergart T."/>
            <person name="Pickel B."/>
            <person name="Atanasova L."/>
            <person name="Karlsson M."/>
            <person name="Huettel B."/>
            <person name="Barry K.W."/>
            <person name="Haridas S."/>
            <person name="Chen C."/>
            <person name="Bauer D."/>
            <person name="Andreopoulos W."/>
            <person name="Pangilinan J."/>
            <person name="LaButti K."/>
            <person name="Riley R."/>
            <person name="Lipzen A."/>
            <person name="Clum A."/>
            <person name="Drula E."/>
            <person name="Henrissat B."/>
            <person name="Kohler A."/>
            <person name="Grigoriev I.V."/>
            <person name="Martin F.M."/>
            <person name="Hacquard S."/>
        </authorList>
    </citation>
    <scope>NUCLEOTIDE SEQUENCE</scope>
    <source>
        <strain evidence="2">MPI-SDFR-AT-0068</strain>
    </source>
</reference>